<name>A0ACC0AYR6_CATRO</name>
<sequence>MGHNQIAVVFFLLFIHVSVSVSSPESILQLLPSDASSLPSYNNIGHRKFISDDFLFCEGWRFTIETNDAGPWNRIPSRCLSFVQDYMTGDRYLSDSEAVADSALAFAKKIEVSDDGKDAWVFDIDETLLSNVPFYQLHGFGSEIFDEQSFNDWVDLAEAPALPASLRFYDELKNLGVKIFLLTGRSEFQRNVTVKNLDYAGYSNWERLFLRGPSDQGTHATVYKSAKRKELEDEGYRILGSSGDQWSDLIGYAIAKRSFKLPNPMYYIA</sequence>
<proteinExistence type="predicted"/>
<protein>
    <submittedName>
        <fullName evidence="1">Uncharacterized protein</fullName>
    </submittedName>
</protein>
<reference evidence="2" key="1">
    <citation type="journal article" date="2023" name="Nat. Plants">
        <title>Single-cell RNA sequencing provides a high-resolution roadmap for understanding the multicellular compartmentation of specialized metabolism.</title>
        <authorList>
            <person name="Sun S."/>
            <person name="Shen X."/>
            <person name="Li Y."/>
            <person name="Li Y."/>
            <person name="Wang S."/>
            <person name="Li R."/>
            <person name="Zhang H."/>
            <person name="Shen G."/>
            <person name="Guo B."/>
            <person name="Wei J."/>
            <person name="Xu J."/>
            <person name="St-Pierre B."/>
            <person name="Chen S."/>
            <person name="Sun C."/>
        </authorList>
    </citation>
    <scope>NUCLEOTIDE SEQUENCE [LARGE SCALE GENOMIC DNA]</scope>
</reference>
<organism evidence="1 2">
    <name type="scientific">Catharanthus roseus</name>
    <name type="common">Madagascar periwinkle</name>
    <name type="synonym">Vinca rosea</name>
    <dbReference type="NCBI Taxonomy" id="4058"/>
    <lineage>
        <taxon>Eukaryota</taxon>
        <taxon>Viridiplantae</taxon>
        <taxon>Streptophyta</taxon>
        <taxon>Embryophyta</taxon>
        <taxon>Tracheophyta</taxon>
        <taxon>Spermatophyta</taxon>
        <taxon>Magnoliopsida</taxon>
        <taxon>eudicotyledons</taxon>
        <taxon>Gunneridae</taxon>
        <taxon>Pentapetalae</taxon>
        <taxon>asterids</taxon>
        <taxon>lamiids</taxon>
        <taxon>Gentianales</taxon>
        <taxon>Apocynaceae</taxon>
        <taxon>Rauvolfioideae</taxon>
        <taxon>Vinceae</taxon>
        <taxon>Catharanthinae</taxon>
        <taxon>Catharanthus</taxon>
    </lineage>
</organism>
<evidence type="ECO:0000313" key="1">
    <source>
        <dbReference type="EMBL" id="KAI5664583.1"/>
    </source>
</evidence>
<evidence type="ECO:0000313" key="2">
    <source>
        <dbReference type="Proteomes" id="UP001060085"/>
    </source>
</evidence>
<gene>
    <name evidence="1" type="ORF">M9H77_23906</name>
</gene>
<dbReference type="EMBL" id="CM044705">
    <property type="protein sequence ID" value="KAI5664583.1"/>
    <property type="molecule type" value="Genomic_DNA"/>
</dbReference>
<dbReference type="Proteomes" id="UP001060085">
    <property type="component" value="Linkage Group LG05"/>
</dbReference>
<keyword evidence="2" id="KW-1185">Reference proteome</keyword>
<comment type="caution">
    <text evidence="1">The sequence shown here is derived from an EMBL/GenBank/DDBJ whole genome shotgun (WGS) entry which is preliminary data.</text>
</comment>
<accession>A0ACC0AYR6</accession>